<dbReference type="InterPro" id="IPR005101">
    <property type="entry name" value="Cryptochr/Photolyase_FAD-bd"/>
</dbReference>
<dbReference type="InterPro" id="IPR036134">
    <property type="entry name" value="Crypto/Photolyase_FAD-like_sf"/>
</dbReference>
<dbReference type="KEGG" id="mpq:ABA45_01130"/>
<dbReference type="SUPFAM" id="SSF48173">
    <property type="entry name" value="Cryptochrome/photolyase FAD-binding domain"/>
    <property type="match status" value="1"/>
</dbReference>
<evidence type="ECO:0000256" key="6">
    <source>
        <dbReference type="PIRSR" id="PIRSR602081-1"/>
    </source>
</evidence>
<evidence type="ECO:0000256" key="3">
    <source>
        <dbReference type="ARBA" id="ARBA00022630"/>
    </source>
</evidence>
<dbReference type="PATRIC" id="fig|330734.3.peg.244"/>
<dbReference type="InterPro" id="IPR014729">
    <property type="entry name" value="Rossmann-like_a/b/a_fold"/>
</dbReference>
<comment type="cofactor">
    <cofactor evidence="6 7">
        <name>FAD</name>
        <dbReference type="ChEBI" id="CHEBI:57692"/>
    </cofactor>
    <text evidence="6 7">Binds 1 FAD per subunit.</text>
</comment>
<keyword evidence="3 6" id="KW-0285">Flavoprotein</keyword>
<dbReference type="Gene3D" id="3.40.50.620">
    <property type="entry name" value="HUPs"/>
    <property type="match status" value="1"/>
</dbReference>
<evidence type="ECO:0000259" key="8">
    <source>
        <dbReference type="PROSITE" id="PS51645"/>
    </source>
</evidence>
<sequence length="441" mass="50827">MRTLYWFTRDLRLHDNAALLAASKSDMLLCVYVVEPRWFKPGPLQCKTMGHHRWRFLWQSLIGLERSLRALGQRLHIAWGDPETVIPALAHGHAVSRIMRSRQPGTREAVQWQTLQDKLPKIAFTQYETLSLFTESLLPMPLQDLPATFSQFRKLIEKKGDRGPERLRIPTVKMLPPAPGLPDDNRGECPAIQEPTQPSPFSGGEQAGLARLRDFLAGTHAIDTYKETRNALDDWNSSSKFSPWLAHGCLSAREIADSISLYEQQHTSNESTYWLWFEVLWREYFYWYALRHGSELFRRDGVQGKRQSVTFYGHRFKAWCEGNTSYPLVNAAMNQLRETGYISNRSRQLVASCFINELELDWRYGAAWFEQQLIDYDVASNYGNWQYLAGVGADPRGLRRFNLDKQAQQHDPNGTFVDRWNGHAEQPVGLHTVDAADWPLS</sequence>
<dbReference type="InterPro" id="IPR006050">
    <property type="entry name" value="DNA_photolyase_N"/>
</dbReference>
<feature type="binding site" evidence="6">
    <location>
        <begin position="278"/>
        <end position="286"/>
    </location>
    <ligand>
        <name>FAD</name>
        <dbReference type="ChEBI" id="CHEBI:57692"/>
    </ligand>
</feature>
<evidence type="ECO:0000256" key="1">
    <source>
        <dbReference type="ARBA" id="ARBA00005862"/>
    </source>
</evidence>
<dbReference type="Gene3D" id="1.10.579.10">
    <property type="entry name" value="DNA Cyclobutane Dipyrimidine Photolyase, subunit A, domain 3"/>
    <property type="match status" value="1"/>
</dbReference>
<feature type="binding site" evidence="6">
    <location>
        <begin position="375"/>
        <end position="377"/>
    </location>
    <ligand>
        <name>FAD</name>
        <dbReference type="ChEBI" id="CHEBI:57692"/>
    </ligand>
</feature>
<dbReference type="Pfam" id="PF00875">
    <property type="entry name" value="DNA_photolyase"/>
    <property type="match status" value="1"/>
</dbReference>
<dbReference type="GO" id="GO:0003677">
    <property type="term" value="F:DNA binding"/>
    <property type="evidence" value="ECO:0007669"/>
    <property type="project" value="TreeGrafter"/>
</dbReference>
<proteinExistence type="inferred from homology"/>
<accession>A0A0H4HWY3</accession>
<dbReference type="RefSeq" id="WP_048383744.1">
    <property type="nucleotide sequence ID" value="NZ_CP011494.1"/>
</dbReference>
<keyword evidence="10" id="KW-1185">Reference proteome</keyword>
<keyword evidence="5 7" id="KW-0157">Chromophore</keyword>
<feature type="binding site" evidence="6">
    <location>
        <position position="225"/>
    </location>
    <ligand>
        <name>FAD</name>
        <dbReference type="ChEBI" id="CHEBI:57692"/>
    </ligand>
</feature>
<comment type="similarity">
    <text evidence="1 7">Belongs to the DNA photolyase class-1 family.</text>
</comment>
<gene>
    <name evidence="9" type="ORF">ABA45_01130</name>
</gene>
<evidence type="ECO:0000256" key="5">
    <source>
        <dbReference type="ARBA" id="ARBA00022991"/>
    </source>
</evidence>
<dbReference type="Proteomes" id="UP000036406">
    <property type="component" value="Chromosome"/>
</dbReference>
<dbReference type="GO" id="GO:0000719">
    <property type="term" value="P:photoreactive repair"/>
    <property type="evidence" value="ECO:0007669"/>
    <property type="project" value="TreeGrafter"/>
</dbReference>
<dbReference type="PANTHER" id="PTHR11455:SF22">
    <property type="entry name" value="CRYPTOCHROME DASH"/>
    <property type="match status" value="1"/>
</dbReference>
<dbReference type="NCBIfam" id="TIGR02765">
    <property type="entry name" value="crypto_DASH"/>
    <property type="match status" value="1"/>
</dbReference>
<dbReference type="SUPFAM" id="SSF52425">
    <property type="entry name" value="Cryptochrome/photolyase, N-terminal domain"/>
    <property type="match status" value="1"/>
</dbReference>
<comment type="cofactor">
    <cofactor evidence="7">
        <name>(6R)-5,10-methylene-5,6,7,8-tetrahydrofolate</name>
        <dbReference type="ChEBI" id="CHEBI:15636"/>
    </cofactor>
    <text evidence="7">Binds 1 5,10-methenyltetrahydrofolate (MTHF) per subunit.</text>
</comment>
<dbReference type="EMBL" id="CP011494">
    <property type="protein sequence ID" value="AKO51199.1"/>
    <property type="molecule type" value="Genomic_DNA"/>
</dbReference>
<reference evidence="9 10" key="1">
    <citation type="submission" date="2015-05" db="EMBL/GenBank/DDBJ databases">
        <title>Complete genome of Marinobacter psychrophilus strain 20041T isolated from sea-ice of the Canadian Basin.</title>
        <authorList>
            <person name="Song L."/>
            <person name="Ren L."/>
            <person name="Yu Y."/>
            <person name="Wang X."/>
        </authorList>
    </citation>
    <scope>NUCLEOTIDE SEQUENCE [LARGE SCALE GENOMIC DNA]</scope>
    <source>
        <strain evidence="9 10">20041</strain>
    </source>
</reference>
<keyword evidence="4 6" id="KW-0274">FAD</keyword>
<dbReference type="GO" id="GO:0003913">
    <property type="term" value="F:DNA photolyase activity"/>
    <property type="evidence" value="ECO:0007669"/>
    <property type="project" value="InterPro"/>
</dbReference>
<dbReference type="AlphaFoldDB" id="A0A0H4HWY3"/>
<name>A0A0H4HWY3_9GAMM</name>
<evidence type="ECO:0000313" key="9">
    <source>
        <dbReference type="EMBL" id="AKO51199.1"/>
    </source>
</evidence>
<dbReference type="PANTHER" id="PTHR11455">
    <property type="entry name" value="CRYPTOCHROME"/>
    <property type="match status" value="1"/>
</dbReference>
<dbReference type="GO" id="GO:0071949">
    <property type="term" value="F:FAD binding"/>
    <property type="evidence" value="ECO:0007669"/>
    <property type="project" value="TreeGrafter"/>
</dbReference>
<dbReference type="InterPro" id="IPR036155">
    <property type="entry name" value="Crypto/Photolyase_N_sf"/>
</dbReference>
<dbReference type="PROSITE" id="PS51645">
    <property type="entry name" value="PHR_CRY_ALPHA_BETA"/>
    <property type="match status" value="1"/>
</dbReference>
<dbReference type="Pfam" id="PF03441">
    <property type="entry name" value="FAD_binding_7"/>
    <property type="match status" value="1"/>
</dbReference>
<keyword evidence="9" id="KW-0456">Lyase</keyword>
<dbReference type="InterPro" id="IPR002081">
    <property type="entry name" value="Cryptochrome/DNA_photolyase_1"/>
</dbReference>
<organism evidence="9 10">
    <name type="scientific">Marinobacter psychrophilus</name>
    <dbReference type="NCBI Taxonomy" id="330734"/>
    <lineage>
        <taxon>Bacteria</taxon>
        <taxon>Pseudomonadati</taxon>
        <taxon>Pseudomonadota</taxon>
        <taxon>Gammaproteobacteria</taxon>
        <taxon>Pseudomonadales</taxon>
        <taxon>Marinobacteraceae</taxon>
        <taxon>Marinobacter</taxon>
    </lineage>
</organism>
<dbReference type="InterPro" id="IPR014133">
    <property type="entry name" value="Cry_DASH"/>
</dbReference>
<protein>
    <recommendedName>
        <fullName evidence="2 7">Cryptochrome DASH</fullName>
    </recommendedName>
</protein>
<dbReference type="STRING" id="330734.ABA45_01130"/>
<evidence type="ECO:0000256" key="4">
    <source>
        <dbReference type="ARBA" id="ARBA00022827"/>
    </source>
</evidence>
<dbReference type="PRINTS" id="PR00147">
    <property type="entry name" value="DNAPHOTLYASE"/>
</dbReference>
<evidence type="ECO:0000256" key="2">
    <source>
        <dbReference type="ARBA" id="ARBA00017881"/>
    </source>
</evidence>
<evidence type="ECO:0000313" key="10">
    <source>
        <dbReference type="Proteomes" id="UP000036406"/>
    </source>
</evidence>
<feature type="domain" description="Photolyase/cryptochrome alpha/beta" evidence="8">
    <location>
        <begin position="1"/>
        <end position="132"/>
    </location>
</feature>
<evidence type="ECO:0000256" key="7">
    <source>
        <dbReference type="RuleBase" id="RU367151"/>
    </source>
</evidence>
<comment type="function">
    <text evidence="7">May have a photoreceptor function.</text>
</comment>
<feature type="binding site" evidence="6">
    <location>
        <begin position="238"/>
        <end position="242"/>
    </location>
    <ligand>
        <name>FAD</name>
        <dbReference type="ChEBI" id="CHEBI:57692"/>
    </ligand>
</feature>
<dbReference type="Gene3D" id="1.25.40.80">
    <property type="match status" value="1"/>
</dbReference>